<dbReference type="Gene3D" id="3.30.70.20">
    <property type="match status" value="1"/>
</dbReference>
<dbReference type="PROSITE" id="PS00198">
    <property type="entry name" value="4FE4S_FER_1"/>
    <property type="match status" value="1"/>
</dbReference>
<dbReference type="RefSeq" id="WP_092589860.1">
    <property type="nucleotide sequence ID" value="NZ_FMWL01000004.1"/>
</dbReference>
<accession>A0A1G5RVC2</accession>
<evidence type="ECO:0000259" key="4">
    <source>
        <dbReference type="PROSITE" id="PS51379"/>
    </source>
</evidence>
<keyword evidence="1" id="KW-0479">Metal-binding</keyword>
<gene>
    <name evidence="5" type="ORF">SAMN03080599_01053</name>
</gene>
<feature type="domain" description="4Fe-4S ferredoxin-type" evidence="4">
    <location>
        <begin position="283"/>
        <end position="312"/>
    </location>
</feature>
<evidence type="ECO:0000313" key="5">
    <source>
        <dbReference type="EMBL" id="SCZ78095.1"/>
    </source>
</evidence>
<dbReference type="OrthoDB" id="5422255at2"/>
<reference evidence="5 6" key="1">
    <citation type="submission" date="2016-10" db="EMBL/GenBank/DDBJ databases">
        <authorList>
            <person name="de Groot N.N."/>
        </authorList>
    </citation>
    <scope>NUCLEOTIDE SEQUENCE [LARGE SCALE GENOMIC DNA]</scope>
    <source>
        <strain evidence="5 6">DSM 2784</strain>
    </source>
</reference>
<dbReference type="SUPFAM" id="SSF54862">
    <property type="entry name" value="4Fe-4S ferredoxins"/>
    <property type="match status" value="1"/>
</dbReference>
<sequence>MGHLTAKNGYENLVARLNKFPQGAPPSETLYKILGILLDEREAELISKLPIRAFTADTAAKRWAMSAHEAAEILDSLARRALLVDILKGETTYYILPPPMAGFIEFSMMRIREDIDQHSLGQLLYQYMNIEEDFIRALFFDTDTKIVRAFVNEPALSQPEMLEIMDYERATEVIKGAAHIGVGVCYCRHKMAHVGKQCDAPMEICMTFGNVADSLIRSGYAKRITSEECLVLLNQAYAHNLVQVGENVQNEVAFICNCCGCCCEALLAAKKFGTTLTIATTNYLPQISHENCTRCGKCVRVCPVDALDWDREKSPERLRLKEEMCLGCGVCVRNCHFGALELIRRERRVMTPVNTVHHVVLAAIDKGMLPNLIFDNDALASHRVLASILSAILTMPPAKQLLANEQIRSKYLAKLIK</sequence>
<dbReference type="EMBL" id="FMWL01000004">
    <property type="protein sequence ID" value="SCZ78095.1"/>
    <property type="molecule type" value="Genomic_DNA"/>
</dbReference>
<dbReference type="STRING" id="1120920.SAMN03080599_01053"/>
<dbReference type="Pfam" id="PF12838">
    <property type="entry name" value="Fer4_7"/>
    <property type="match status" value="1"/>
</dbReference>
<evidence type="ECO:0000256" key="1">
    <source>
        <dbReference type="ARBA" id="ARBA00022723"/>
    </source>
</evidence>
<proteinExistence type="predicted"/>
<feature type="domain" description="4Fe-4S ferredoxin-type" evidence="4">
    <location>
        <begin position="316"/>
        <end position="345"/>
    </location>
</feature>
<name>A0A1G5RVC2_9FIRM</name>
<dbReference type="PRINTS" id="PR01868">
    <property type="entry name" value="ABCEFAMILY"/>
</dbReference>
<dbReference type="GO" id="GO:0046872">
    <property type="term" value="F:metal ion binding"/>
    <property type="evidence" value="ECO:0007669"/>
    <property type="project" value="UniProtKB-KW"/>
</dbReference>
<evidence type="ECO:0000256" key="2">
    <source>
        <dbReference type="ARBA" id="ARBA00023004"/>
    </source>
</evidence>
<dbReference type="PROSITE" id="PS51379">
    <property type="entry name" value="4FE4S_FER_2"/>
    <property type="match status" value="2"/>
</dbReference>
<evidence type="ECO:0000256" key="3">
    <source>
        <dbReference type="ARBA" id="ARBA00023014"/>
    </source>
</evidence>
<protein>
    <submittedName>
        <fullName evidence="5">4Fe-4S dicluster domain-containing protein</fullName>
    </submittedName>
</protein>
<dbReference type="Proteomes" id="UP000199208">
    <property type="component" value="Unassembled WGS sequence"/>
</dbReference>
<organism evidence="5 6">
    <name type="scientific">Acidaminobacter hydrogenoformans DSM 2784</name>
    <dbReference type="NCBI Taxonomy" id="1120920"/>
    <lineage>
        <taxon>Bacteria</taxon>
        <taxon>Bacillati</taxon>
        <taxon>Bacillota</taxon>
        <taxon>Clostridia</taxon>
        <taxon>Peptostreptococcales</taxon>
        <taxon>Acidaminobacteraceae</taxon>
        <taxon>Acidaminobacter</taxon>
    </lineage>
</organism>
<keyword evidence="2" id="KW-0408">Iron</keyword>
<dbReference type="InterPro" id="IPR017900">
    <property type="entry name" value="4Fe4S_Fe_S_CS"/>
</dbReference>
<keyword evidence="3" id="KW-0411">Iron-sulfur</keyword>
<dbReference type="GO" id="GO:0051536">
    <property type="term" value="F:iron-sulfur cluster binding"/>
    <property type="evidence" value="ECO:0007669"/>
    <property type="project" value="UniProtKB-KW"/>
</dbReference>
<keyword evidence="6" id="KW-1185">Reference proteome</keyword>
<evidence type="ECO:0000313" key="6">
    <source>
        <dbReference type="Proteomes" id="UP000199208"/>
    </source>
</evidence>
<dbReference type="InterPro" id="IPR017896">
    <property type="entry name" value="4Fe4S_Fe-S-bd"/>
</dbReference>
<dbReference type="InterPro" id="IPR013283">
    <property type="entry name" value="RLI1"/>
</dbReference>
<dbReference type="AlphaFoldDB" id="A0A1G5RVC2"/>